<dbReference type="OrthoDB" id="9812943at2"/>
<name>A0A1M6G3Q5_9FLAO</name>
<dbReference type="EC" id="2.7.1.24" evidence="5 6"/>
<dbReference type="InterPro" id="IPR027417">
    <property type="entry name" value="P-loop_NTPase"/>
</dbReference>
<keyword evidence="3 5" id="KW-0067">ATP-binding</keyword>
<dbReference type="InterPro" id="IPR001977">
    <property type="entry name" value="Depp_CoAkinase"/>
</dbReference>
<keyword evidence="5" id="KW-0808">Transferase</keyword>
<dbReference type="RefSeq" id="WP_073316269.1">
    <property type="nucleotide sequence ID" value="NZ_FQYP01000005.1"/>
</dbReference>
<comment type="similarity">
    <text evidence="1 5">Belongs to the CoaE family.</text>
</comment>
<comment type="pathway">
    <text evidence="5">Cofactor biosynthesis; coenzyme A biosynthesis; CoA from (R)-pantothenate: step 5/5.</text>
</comment>
<comment type="function">
    <text evidence="5">Catalyzes the phosphorylation of the 3'-hydroxyl group of dephosphocoenzyme A to form coenzyme A.</text>
</comment>
<dbReference type="PANTHER" id="PTHR10695:SF46">
    <property type="entry name" value="BIFUNCTIONAL COENZYME A SYNTHASE-RELATED"/>
    <property type="match status" value="1"/>
</dbReference>
<dbReference type="GO" id="GO:0015937">
    <property type="term" value="P:coenzyme A biosynthetic process"/>
    <property type="evidence" value="ECO:0007669"/>
    <property type="project" value="UniProtKB-UniRule"/>
</dbReference>
<dbReference type="GO" id="GO:0004140">
    <property type="term" value="F:dephospho-CoA kinase activity"/>
    <property type="evidence" value="ECO:0007669"/>
    <property type="project" value="UniProtKB-UniRule"/>
</dbReference>
<dbReference type="AlphaFoldDB" id="A0A1M6G3Q5"/>
<keyword evidence="2 5" id="KW-0547">Nucleotide-binding</keyword>
<dbReference type="PANTHER" id="PTHR10695">
    <property type="entry name" value="DEPHOSPHO-COA KINASE-RELATED"/>
    <property type="match status" value="1"/>
</dbReference>
<dbReference type="PROSITE" id="PS51219">
    <property type="entry name" value="DPCK"/>
    <property type="match status" value="1"/>
</dbReference>
<dbReference type="EMBL" id="FQYP01000005">
    <property type="protein sequence ID" value="SHJ04589.1"/>
    <property type="molecule type" value="Genomic_DNA"/>
</dbReference>
<evidence type="ECO:0000256" key="4">
    <source>
        <dbReference type="ARBA" id="ARBA00022993"/>
    </source>
</evidence>
<reference evidence="8" key="1">
    <citation type="submission" date="2016-11" db="EMBL/GenBank/DDBJ databases">
        <authorList>
            <person name="Varghese N."/>
            <person name="Submissions S."/>
        </authorList>
    </citation>
    <scope>NUCLEOTIDE SEQUENCE [LARGE SCALE GENOMIC DNA]</scope>
    <source>
        <strain evidence="8">DSM 22623</strain>
    </source>
</reference>
<dbReference type="SUPFAM" id="SSF52540">
    <property type="entry name" value="P-loop containing nucleoside triphosphate hydrolases"/>
    <property type="match status" value="1"/>
</dbReference>
<dbReference type="GO" id="GO:0005737">
    <property type="term" value="C:cytoplasm"/>
    <property type="evidence" value="ECO:0007669"/>
    <property type="project" value="UniProtKB-SubCell"/>
</dbReference>
<evidence type="ECO:0000256" key="2">
    <source>
        <dbReference type="ARBA" id="ARBA00022741"/>
    </source>
</evidence>
<comment type="subcellular location">
    <subcellularLocation>
        <location evidence="5">Cytoplasm</location>
    </subcellularLocation>
</comment>
<dbReference type="Proteomes" id="UP000184432">
    <property type="component" value="Unassembled WGS sequence"/>
</dbReference>
<evidence type="ECO:0000313" key="8">
    <source>
        <dbReference type="Proteomes" id="UP000184432"/>
    </source>
</evidence>
<evidence type="ECO:0000256" key="1">
    <source>
        <dbReference type="ARBA" id="ARBA00009018"/>
    </source>
</evidence>
<dbReference type="Gene3D" id="3.40.50.300">
    <property type="entry name" value="P-loop containing nucleotide triphosphate hydrolases"/>
    <property type="match status" value="1"/>
</dbReference>
<keyword evidence="5 7" id="KW-0418">Kinase</keyword>
<organism evidence="7 8">
    <name type="scientific">Aquimarina spongiae</name>
    <dbReference type="NCBI Taxonomy" id="570521"/>
    <lineage>
        <taxon>Bacteria</taxon>
        <taxon>Pseudomonadati</taxon>
        <taxon>Bacteroidota</taxon>
        <taxon>Flavobacteriia</taxon>
        <taxon>Flavobacteriales</taxon>
        <taxon>Flavobacteriaceae</taxon>
        <taxon>Aquimarina</taxon>
    </lineage>
</organism>
<dbReference type="HAMAP" id="MF_00376">
    <property type="entry name" value="Dephospho_CoA_kinase"/>
    <property type="match status" value="1"/>
</dbReference>
<keyword evidence="5" id="KW-0963">Cytoplasm</keyword>
<dbReference type="CDD" id="cd02022">
    <property type="entry name" value="DPCK"/>
    <property type="match status" value="1"/>
</dbReference>
<dbReference type="UniPathway" id="UPA00241">
    <property type="reaction ID" value="UER00356"/>
</dbReference>
<dbReference type="STRING" id="570521.SAMN04488508_10556"/>
<evidence type="ECO:0000256" key="5">
    <source>
        <dbReference type="HAMAP-Rule" id="MF_00376"/>
    </source>
</evidence>
<evidence type="ECO:0000256" key="6">
    <source>
        <dbReference type="NCBIfam" id="TIGR00152"/>
    </source>
</evidence>
<evidence type="ECO:0000256" key="3">
    <source>
        <dbReference type="ARBA" id="ARBA00022840"/>
    </source>
</evidence>
<proteinExistence type="inferred from homology"/>
<evidence type="ECO:0000313" key="7">
    <source>
        <dbReference type="EMBL" id="SHJ04589.1"/>
    </source>
</evidence>
<comment type="catalytic activity">
    <reaction evidence="5">
        <text>3'-dephospho-CoA + ATP = ADP + CoA + H(+)</text>
        <dbReference type="Rhea" id="RHEA:18245"/>
        <dbReference type="ChEBI" id="CHEBI:15378"/>
        <dbReference type="ChEBI" id="CHEBI:30616"/>
        <dbReference type="ChEBI" id="CHEBI:57287"/>
        <dbReference type="ChEBI" id="CHEBI:57328"/>
        <dbReference type="ChEBI" id="CHEBI:456216"/>
        <dbReference type="EC" id="2.7.1.24"/>
    </reaction>
</comment>
<gene>
    <name evidence="5" type="primary">coaE</name>
    <name evidence="7" type="ORF">SAMN04488508_10556</name>
</gene>
<sequence>MKVVGLTGGIGSGKSTIAKMFEDLGVAVYIADIEAKKLMNEDPAVKKEITDLFGEEAYRNNTLNRPFIANIVFNDSTQLEKLNAIVHPAVADHFDKWKDRQNGNYVIKEAAILFENGGYKQCHHTILVVAPLELRISRVLNRDQSTRDEVLSRIKNQWDDDQKIPLADFVIQNIDLQDTEQQVNEIHQKISR</sequence>
<feature type="binding site" evidence="5">
    <location>
        <begin position="11"/>
        <end position="16"/>
    </location>
    <ligand>
        <name>ATP</name>
        <dbReference type="ChEBI" id="CHEBI:30616"/>
    </ligand>
</feature>
<keyword evidence="8" id="KW-1185">Reference proteome</keyword>
<dbReference type="Pfam" id="PF01121">
    <property type="entry name" value="CoaE"/>
    <property type="match status" value="1"/>
</dbReference>
<accession>A0A1M6G3Q5</accession>
<dbReference type="NCBIfam" id="TIGR00152">
    <property type="entry name" value="dephospho-CoA kinase"/>
    <property type="match status" value="1"/>
</dbReference>
<keyword evidence="4 5" id="KW-0173">Coenzyme A biosynthesis</keyword>
<protein>
    <recommendedName>
        <fullName evidence="5 6">Dephospho-CoA kinase</fullName>
        <ecNumber evidence="5 6">2.7.1.24</ecNumber>
    </recommendedName>
    <alternativeName>
        <fullName evidence="5">Dephosphocoenzyme A kinase</fullName>
    </alternativeName>
</protein>
<dbReference type="GO" id="GO:0005524">
    <property type="term" value="F:ATP binding"/>
    <property type="evidence" value="ECO:0007669"/>
    <property type="project" value="UniProtKB-UniRule"/>
</dbReference>